<comment type="subcellular location">
    <subcellularLocation>
        <location evidence="1">Membrane</location>
        <topology evidence="1">Multi-pass membrane protein</topology>
    </subcellularLocation>
</comment>
<dbReference type="InterPro" id="IPR010291">
    <property type="entry name" value="Ion_channel_UNC-93"/>
</dbReference>
<dbReference type="EMBL" id="CAJNOH010000110">
    <property type="protein sequence ID" value="CAF0876309.1"/>
    <property type="molecule type" value="Genomic_DNA"/>
</dbReference>
<keyword evidence="3 6" id="KW-0812">Transmembrane</keyword>
<feature type="transmembrane region" description="Helical" evidence="6">
    <location>
        <begin position="447"/>
        <end position="469"/>
    </location>
</feature>
<feature type="transmembrane region" description="Helical" evidence="6">
    <location>
        <begin position="170"/>
        <end position="193"/>
    </location>
</feature>
<dbReference type="SUPFAM" id="SSF103473">
    <property type="entry name" value="MFS general substrate transporter"/>
    <property type="match status" value="1"/>
</dbReference>
<feature type="transmembrane region" description="Helical" evidence="6">
    <location>
        <begin position="126"/>
        <end position="149"/>
    </location>
</feature>
<proteinExistence type="inferred from homology"/>
<keyword evidence="10" id="KW-1185">Reference proteome</keyword>
<evidence type="ECO:0000256" key="5">
    <source>
        <dbReference type="ARBA" id="ARBA00023136"/>
    </source>
</evidence>
<dbReference type="EMBL" id="CAJNOL010000237">
    <property type="protein sequence ID" value="CAF0952821.1"/>
    <property type="molecule type" value="Genomic_DNA"/>
</dbReference>
<dbReference type="PANTHER" id="PTHR19444:SF13">
    <property type="entry name" value="PROTEIN UNC-93 HOMOLOG A"/>
    <property type="match status" value="1"/>
</dbReference>
<dbReference type="InterPro" id="IPR051951">
    <property type="entry name" value="UNC-93_regulatory"/>
</dbReference>
<evidence type="ECO:0000313" key="10">
    <source>
        <dbReference type="Proteomes" id="UP000663870"/>
    </source>
</evidence>
<protein>
    <recommendedName>
        <fullName evidence="11">UNC93-like protein</fullName>
    </recommendedName>
</protein>
<reference evidence="7" key="1">
    <citation type="submission" date="2021-02" db="EMBL/GenBank/DDBJ databases">
        <authorList>
            <person name="Nowell W R."/>
        </authorList>
    </citation>
    <scope>NUCLEOTIDE SEQUENCE</scope>
</reference>
<dbReference type="Proteomes" id="UP000663870">
    <property type="component" value="Unassembled WGS sequence"/>
</dbReference>
<evidence type="ECO:0000256" key="1">
    <source>
        <dbReference type="ARBA" id="ARBA00004141"/>
    </source>
</evidence>
<keyword evidence="4 6" id="KW-1133">Transmembrane helix</keyword>
<feature type="transmembrane region" description="Helical" evidence="6">
    <location>
        <begin position="327"/>
        <end position="346"/>
    </location>
</feature>
<comment type="caution">
    <text evidence="7">The sequence shown here is derived from an EMBL/GenBank/DDBJ whole genome shotgun (WGS) entry which is preliminary data.</text>
</comment>
<name>A0A813Y125_9BILA</name>
<organism evidence="7 9">
    <name type="scientific">Rotaria sordida</name>
    <dbReference type="NCBI Taxonomy" id="392033"/>
    <lineage>
        <taxon>Eukaryota</taxon>
        <taxon>Metazoa</taxon>
        <taxon>Spiralia</taxon>
        <taxon>Gnathifera</taxon>
        <taxon>Rotifera</taxon>
        <taxon>Eurotatoria</taxon>
        <taxon>Bdelloidea</taxon>
        <taxon>Philodinida</taxon>
        <taxon>Philodinidae</taxon>
        <taxon>Rotaria</taxon>
    </lineage>
</organism>
<evidence type="ECO:0000313" key="7">
    <source>
        <dbReference type="EMBL" id="CAF0876309.1"/>
    </source>
</evidence>
<dbReference type="GO" id="GO:0016020">
    <property type="term" value="C:membrane"/>
    <property type="evidence" value="ECO:0007669"/>
    <property type="project" value="UniProtKB-SubCell"/>
</dbReference>
<dbReference type="InterPro" id="IPR036259">
    <property type="entry name" value="MFS_trans_sf"/>
</dbReference>
<dbReference type="Pfam" id="PF05978">
    <property type="entry name" value="UNC-93"/>
    <property type="match status" value="1"/>
</dbReference>
<evidence type="ECO:0000256" key="3">
    <source>
        <dbReference type="ARBA" id="ARBA00022692"/>
    </source>
</evidence>
<dbReference type="Proteomes" id="UP000663854">
    <property type="component" value="Unassembled WGS sequence"/>
</dbReference>
<comment type="similarity">
    <text evidence="2">Belongs to the unc-93 family.</text>
</comment>
<feature type="transmembrane region" description="Helical" evidence="6">
    <location>
        <begin position="71"/>
        <end position="90"/>
    </location>
</feature>
<evidence type="ECO:0008006" key="11">
    <source>
        <dbReference type="Google" id="ProtNLM"/>
    </source>
</evidence>
<dbReference type="AlphaFoldDB" id="A0A813Y125"/>
<evidence type="ECO:0000313" key="9">
    <source>
        <dbReference type="Proteomes" id="UP000663854"/>
    </source>
</evidence>
<accession>A0A813Y125</accession>
<feature type="transmembrane region" description="Helical" evidence="6">
    <location>
        <begin position="358"/>
        <end position="376"/>
    </location>
</feature>
<evidence type="ECO:0000256" key="4">
    <source>
        <dbReference type="ARBA" id="ARBA00022989"/>
    </source>
</evidence>
<feature type="transmembrane region" description="Helical" evidence="6">
    <location>
        <begin position="382"/>
        <end position="402"/>
    </location>
</feature>
<feature type="transmembrane region" description="Helical" evidence="6">
    <location>
        <begin position="102"/>
        <end position="120"/>
    </location>
</feature>
<dbReference type="PANTHER" id="PTHR19444">
    <property type="entry name" value="UNC-93 RELATED"/>
    <property type="match status" value="1"/>
</dbReference>
<sequence length="482" mass="54548">MSSVASDIELKSQIGQSVADDDIPNESLAKRQLTFQTYKNLFVICVAFLLQFTAFQAMSNLQSSLNIEANVGVNSLSIIYACLIISSIFLPHSIIAMLGLKWTIVVSQIPYLLYIAANYYPKAYLMYPAAALVGLAAAPLWTAKCSYLTDTGAIYAESKLIDKNVIVNRFFGLFFMFFQSAQIWGNLISYLILKPMEIKTNETRTNSIRKYDKCGADFSEQEYKRAKVINQIEPKTVNILCIVYICICICSILIIISFLNQRRKASKDNISLMFRHSITLLISTIKHLRHAKQLFLIPLTIWSGLEQSFLSAQFTLSFVSCTLNAKYVGLILIAYGICDSIGSFCFGQLVKFIGRWPCFVIAAIINYSLIITMFIWKPTDKQIYVLFILAGLWGIADAVWQTQITSFYGVLFTDKDEAAFSNYRLWESSGFVIFYIITPYIRIRIGLIILLIFLTLGMIGYGATEYLLIKKKIKVTDEPRPN</sequence>
<dbReference type="Gene3D" id="1.20.1250.20">
    <property type="entry name" value="MFS general substrate transporter like domains"/>
    <property type="match status" value="2"/>
</dbReference>
<feature type="transmembrane region" description="Helical" evidence="6">
    <location>
        <begin position="40"/>
        <end position="59"/>
    </location>
</feature>
<keyword evidence="5 6" id="KW-0472">Membrane</keyword>
<evidence type="ECO:0000256" key="6">
    <source>
        <dbReference type="SAM" id="Phobius"/>
    </source>
</evidence>
<gene>
    <name evidence="8" type="ORF">JXQ802_LOCUS11781</name>
    <name evidence="7" type="ORF">PYM288_LOCUS8312</name>
</gene>
<feature type="transmembrane region" description="Helical" evidence="6">
    <location>
        <begin position="237"/>
        <end position="259"/>
    </location>
</feature>
<evidence type="ECO:0000256" key="2">
    <source>
        <dbReference type="ARBA" id="ARBA00009172"/>
    </source>
</evidence>
<evidence type="ECO:0000313" key="8">
    <source>
        <dbReference type="EMBL" id="CAF0952821.1"/>
    </source>
</evidence>